<gene>
    <name evidence="7" type="ORF">ACFQ1Z_01835</name>
</gene>
<dbReference type="PANTHER" id="PTHR36985:SF1">
    <property type="entry name" value="TRANSLOCATION AND ASSEMBLY MODULE SUBUNIT TAMB"/>
    <property type="match status" value="1"/>
</dbReference>
<dbReference type="PANTHER" id="PTHR36985">
    <property type="entry name" value="TRANSLOCATION AND ASSEMBLY MODULE SUBUNIT TAMB"/>
    <property type="match status" value="1"/>
</dbReference>
<feature type="domain" description="Translocation and assembly module TamB C-terminal" evidence="6">
    <location>
        <begin position="761"/>
        <end position="1098"/>
    </location>
</feature>
<evidence type="ECO:0000256" key="3">
    <source>
        <dbReference type="ARBA" id="ARBA00022989"/>
    </source>
</evidence>
<keyword evidence="3" id="KW-1133">Transmembrane helix</keyword>
<sequence length="1099" mass="119193">MSLLHWLSRLCRLSLVSMLCLSLAITPQMVWAANVMVVTSLKEFETDLGNATLKVEGIASDMRLGVTPRGELTVSSFTARQVTLQFKPQPKPAASSAKTASEPLPKRINIPLPFHLLSGNIERLTIIQGQATYQIEQIRFDLDADNQAMQFRIAQAHSPWGEISTQFQMQNSAPFALTGWLDVQQSQGSLPYHLRTELHGDLTRLEIAASHHYQPDARPFAIAPATQQDADVVTVKASIGLDEARNSHFLFHLQQFQARHVHPQLAGHMDLKVVADGSLTEQGTIQVKVDAGDSRLQSQALIVRGTATLQGQQLSRLDLLAQLDKNTFTLRTAQPAAASGTQLNWQADLPNLAQFMPGFSGQVKGDGMVQHLADGFHAKYRLTGQQLQLPKGLVIAGFELQGQASDNLQASIDQQVKLHGLSQQNSQGTDSPPIEAELNLKGTLAQHQLSLQIKDSDPSLQRNIQLALNGAWQNDSWQAQLTQLQDASGKVFKLASPANMSWSTAQGFDLQQLLLNVYAGQLQLEKLHYRPAQARPAQAATSSGQAAQMMQLQSRGALRDFPVQALLAWLVPDQTAALPADHLQLSAQWDMQLDQRLNGFLQLQRSKGDWQVYDINQAQWQALGLQTLSANVKAENNKVSVESTVSSADAINLQLSANTVVTPTPAGFVIKNSAPVSASLKADIRQLNWFARLFSDIQPAGSLAVDAKISGVMADPQLNGSIQGESLALQVPSQGVWLEQGRLNATMAGDKITFKQIHFAGKSGELNATGLLALKQPDWQLDLSVQLNKLQALSRVDRWVQLSGDTKLHLTSTNTNISGNLKIHKGLFELPKGDKPQLDEDVVIESPEKMTAEKKSQVSFQGFGLDFGDKPGLPFKESEQFMLRGQGLNGALSGKMRLDGALDDLAATGTLEVTGTYLAYGQSLNIETGRLIFSGKLPNIGLDILATRQVEATKVGIQINGSMQTPQLKLVSSPETSNENKISLLVLGQPMSAVGSNDMAMLSVAASALLSQGDSVSLQTKIAQTIGLDSIDVRGSGATNYAVSVGKRINSKLVVGYEKSIVGLLNVGKLTYQLTNRISIETRTGSDNALDVFYGFSFD</sequence>
<protein>
    <submittedName>
        <fullName evidence="7">Translocation/assembly module TamB domain-containing protein</fullName>
    </submittedName>
</protein>
<dbReference type="Pfam" id="PF04357">
    <property type="entry name" value="TamB"/>
    <property type="match status" value="1"/>
</dbReference>
<keyword evidence="5" id="KW-0732">Signal</keyword>
<dbReference type="EMBL" id="JBHTKB010000001">
    <property type="protein sequence ID" value="MFD0912278.1"/>
    <property type="molecule type" value="Genomic_DNA"/>
</dbReference>
<feature type="chain" id="PRO_5045850858" evidence="5">
    <location>
        <begin position="33"/>
        <end position="1099"/>
    </location>
</feature>
<proteinExistence type="predicted"/>
<evidence type="ECO:0000313" key="7">
    <source>
        <dbReference type="EMBL" id="MFD0912278.1"/>
    </source>
</evidence>
<keyword evidence="2" id="KW-0812">Transmembrane</keyword>
<evidence type="ECO:0000256" key="5">
    <source>
        <dbReference type="SAM" id="SignalP"/>
    </source>
</evidence>
<evidence type="ECO:0000256" key="1">
    <source>
        <dbReference type="ARBA" id="ARBA00004167"/>
    </source>
</evidence>
<dbReference type="Proteomes" id="UP001597128">
    <property type="component" value="Unassembled WGS sequence"/>
</dbReference>
<name>A0ABW3F332_9PROT</name>
<dbReference type="RefSeq" id="WP_379055059.1">
    <property type="nucleotide sequence ID" value="NZ_JBHTKB010000001.1"/>
</dbReference>
<feature type="signal peptide" evidence="5">
    <location>
        <begin position="1"/>
        <end position="32"/>
    </location>
</feature>
<comment type="caution">
    <text evidence="7">The sequence shown here is derived from an EMBL/GenBank/DDBJ whole genome shotgun (WGS) entry which is preliminary data.</text>
</comment>
<evidence type="ECO:0000313" key="8">
    <source>
        <dbReference type="Proteomes" id="UP001597128"/>
    </source>
</evidence>
<keyword evidence="8" id="KW-1185">Reference proteome</keyword>
<accession>A0ABW3F332</accession>
<dbReference type="InterPro" id="IPR007452">
    <property type="entry name" value="TamB_C"/>
</dbReference>
<evidence type="ECO:0000259" key="6">
    <source>
        <dbReference type="Pfam" id="PF04357"/>
    </source>
</evidence>
<evidence type="ECO:0000256" key="2">
    <source>
        <dbReference type="ARBA" id="ARBA00022692"/>
    </source>
</evidence>
<reference evidence="8" key="1">
    <citation type="journal article" date="2019" name="Int. J. Syst. Evol. Microbiol.">
        <title>The Global Catalogue of Microorganisms (GCM) 10K type strain sequencing project: providing services to taxonomists for standard genome sequencing and annotation.</title>
        <authorList>
            <consortium name="The Broad Institute Genomics Platform"/>
            <consortium name="The Broad Institute Genome Sequencing Center for Infectious Disease"/>
            <person name="Wu L."/>
            <person name="Ma J."/>
        </authorList>
    </citation>
    <scope>NUCLEOTIDE SEQUENCE [LARGE SCALE GENOMIC DNA]</scope>
    <source>
        <strain evidence="8">CCUG 58412</strain>
    </source>
</reference>
<evidence type="ECO:0000256" key="4">
    <source>
        <dbReference type="ARBA" id="ARBA00023136"/>
    </source>
</evidence>
<keyword evidence="4" id="KW-0472">Membrane</keyword>
<comment type="subcellular location">
    <subcellularLocation>
        <location evidence="1">Membrane</location>
        <topology evidence="1">Single-pass membrane protein</topology>
    </subcellularLocation>
</comment>
<organism evidence="7 8">
    <name type="scientific">Methylophilus luteus</name>
    <dbReference type="NCBI Taxonomy" id="640108"/>
    <lineage>
        <taxon>Bacteria</taxon>
        <taxon>Pseudomonadati</taxon>
        <taxon>Pseudomonadota</taxon>
        <taxon>Betaproteobacteria</taxon>
        <taxon>Nitrosomonadales</taxon>
        <taxon>Methylophilaceae</taxon>
        <taxon>Methylophilus</taxon>
    </lineage>
</organism>